<accession>A0ABS2HHJ2</accession>
<name>A0ABS2HHJ2_9VIBR</name>
<gene>
    <name evidence="1" type="ORF">JQC93_11360</name>
</gene>
<proteinExistence type="predicted"/>
<sequence length="211" mass="24752">MLKDIVIKTINEFQKDCLELCKNHYPTVHNKGMSEHHLARTFIRRIETNFTHFKIENRVHPLETSEAFEHPAQFRISTAEGTIWLLSQHLLSANQNHRRRLFAEITNWHQEYSFAIQPNDFLVVLCDHWFTKSVSSRELLSWWHGDLPIDSKLYSQAGINLLSSETSFVQALDSQFGIAPCFITHGHPLLSNQARTKVFKYVQLYAIFEWQ</sequence>
<dbReference type="EMBL" id="JAFEUM010000004">
    <property type="protein sequence ID" value="MBM7037000.1"/>
    <property type="molecule type" value="Genomic_DNA"/>
</dbReference>
<dbReference type="RefSeq" id="WP_205158556.1">
    <property type="nucleotide sequence ID" value="NZ_JAFEUM010000004.1"/>
</dbReference>
<evidence type="ECO:0000313" key="1">
    <source>
        <dbReference type="EMBL" id="MBM7037000.1"/>
    </source>
</evidence>
<keyword evidence="2" id="KW-1185">Reference proteome</keyword>
<organism evidence="1 2">
    <name type="scientific">Vibrio ulleungensis</name>
    <dbReference type="NCBI Taxonomy" id="2807619"/>
    <lineage>
        <taxon>Bacteria</taxon>
        <taxon>Pseudomonadati</taxon>
        <taxon>Pseudomonadota</taxon>
        <taxon>Gammaproteobacteria</taxon>
        <taxon>Vibrionales</taxon>
        <taxon>Vibrionaceae</taxon>
        <taxon>Vibrio</taxon>
    </lineage>
</organism>
<evidence type="ECO:0000313" key="2">
    <source>
        <dbReference type="Proteomes" id="UP000809621"/>
    </source>
</evidence>
<dbReference type="Proteomes" id="UP000809621">
    <property type="component" value="Unassembled WGS sequence"/>
</dbReference>
<comment type="caution">
    <text evidence="1">The sequence shown here is derived from an EMBL/GenBank/DDBJ whole genome shotgun (WGS) entry which is preliminary data.</text>
</comment>
<reference evidence="1 2" key="1">
    <citation type="submission" date="2021-02" db="EMBL/GenBank/DDBJ databases">
        <authorList>
            <person name="Park J.-S."/>
        </authorList>
    </citation>
    <scope>NUCLEOTIDE SEQUENCE [LARGE SCALE GENOMIC DNA]</scope>
    <source>
        <strain evidence="1 2">188UL20-2</strain>
    </source>
</reference>
<protein>
    <submittedName>
        <fullName evidence="1">Uncharacterized protein</fullName>
    </submittedName>
</protein>